<gene>
    <name evidence="7" type="primary">BnaCnng10690D</name>
    <name evidence="7" type="ORF">GSBRNA2T00075683001</name>
</gene>
<dbReference type="FunFam" id="1.10.10.10:FF:000357">
    <property type="entry name" value="Caffeic acid 3-O-methyltransferase"/>
    <property type="match status" value="1"/>
</dbReference>
<dbReference type="InterPro" id="IPR036390">
    <property type="entry name" value="WH_DNA-bd_sf"/>
</dbReference>
<dbReference type="SUPFAM" id="SSF53335">
    <property type="entry name" value="S-adenosyl-L-methionine-dependent methyltransferases"/>
    <property type="match status" value="1"/>
</dbReference>
<dbReference type="SUPFAM" id="SSF46785">
    <property type="entry name" value="Winged helix' DNA-binding domain"/>
    <property type="match status" value="1"/>
</dbReference>
<dbReference type="InterPro" id="IPR036388">
    <property type="entry name" value="WH-like_DNA-bd_sf"/>
</dbReference>
<dbReference type="GO" id="GO:0032259">
    <property type="term" value="P:methylation"/>
    <property type="evidence" value="ECO:0000318"/>
    <property type="project" value="GO_Central"/>
</dbReference>
<dbReference type="PANTHER" id="PTHR11746">
    <property type="entry name" value="O-METHYLTRANSFERASE"/>
    <property type="match status" value="1"/>
</dbReference>
<evidence type="ECO:0000256" key="3">
    <source>
        <dbReference type="ARBA" id="ARBA00022691"/>
    </source>
</evidence>
<dbReference type="STRING" id="3708.A0A078I037"/>
<dbReference type="GO" id="GO:0008757">
    <property type="term" value="F:S-adenosylmethionine-dependent methyltransferase activity"/>
    <property type="evidence" value="ECO:0000318"/>
    <property type="project" value="GO_Central"/>
</dbReference>
<keyword evidence="8" id="KW-1185">Reference proteome</keyword>
<dbReference type="AlphaFoldDB" id="A0A078I037"/>
<feature type="domain" description="O-methyltransferase C-terminal" evidence="5">
    <location>
        <begin position="156"/>
        <end position="372"/>
    </location>
</feature>
<evidence type="ECO:0000313" key="7">
    <source>
        <dbReference type="EMBL" id="CDY42934.1"/>
    </source>
</evidence>
<keyword evidence="1" id="KW-0489">Methyltransferase</keyword>
<dbReference type="EMBL" id="LK032539">
    <property type="protein sequence ID" value="CDY42934.1"/>
    <property type="molecule type" value="Genomic_DNA"/>
</dbReference>
<dbReference type="Gramene" id="CDY42934">
    <property type="protein sequence ID" value="CDY42934"/>
    <property type="gene ID" value="GSBRNA2T00075683001"/>
</dbReference>
<feature type="domain" description="O-methyltransferase dimerisation" evidence="6">
    <location>
        <begin position="37"/>
        <end position="132"/>
    </location>
</feature>
<dbReference type="Gene3D" id="3.40.50.150">
    <property type="entry name" value="Vaccinia Virus protein VP39"/>
    <property type="match status" value="1"/>
</dbReference>
<evidence type="ECO:0000256" key="4">
    <source>
        <dbReference type="PIRSR" id="PIRSR005739-1"/>
    </source>
</evidence>
<evidence type="ECO:0000256" key="2">
    <source>
        <dbReference type="ARBA" id="ARBA00022679"/>
    </source>
</evidence>
<dbReference type="Pfam" id="PF08100">
    <property type="entry name" value="Dimerisation"/>
    <property type="match status" value="1"/>
</dbReference>
<organism evidence="7 8">
    <name type="scientific">Brassica napus</name>
    <name type="common">Rape</name>
    <dbReference type="NCBI Taxonomy" id="3708"/>
    <lineage>
        <taxon>Eukaryota</taxon>
        <taxon>Viridiplantae</taxon>
        <taxon>Streptophyta</taxon>
        <taxon>Embryophyta</taxon>
        <taxon>Tracheophyta</taxon>
        <taxon>Spermatophyta</taxon>
        <taxon>Magnoliopsida</taxon>
        <taxon>eudicotyledons</taxon>
        <taxon>Gunneridae</taxon>
        <taxon>Pentapetalae</taxon>
        <taxon>rosids</taxon>
        <taxon>malvids</taxon>
        <taxon>Brassicales</taxon>
        <taxon>Brassicaceae</taxon>
        <taxon>Brassiceae</taxon>
        <taxon>Brassica</taxon>
    </lineage>
</organism>
<dbReference type="InterPro" id="IPR012967">
    <property type="entry name" value="COMT_dimerisation"/>
</dbReference>
<evidence type="ECO:0000259" key="5">
    <source>
        <dbReference type="Pfam" id="PF00891"/>
    </source>
</evidence>
<name>A0A078I037_BRANA</name>
<dbReference type="Gene3D" id="1.10.10.10">
    <property type="entry name" value="Winged helix-like DNA-binding domain superfamily/Winged helix DNA-binding domain"/>
    <property type="match status" value="1"/>
</dbReference>
<dbReference type="Pfam" id="PF00891">
    <property type="entry name" value="Methyltransf_2"/>
    <property type="match status" value="1"/>
</dbReference>
<protein>
    <submittedName>
        <fullName evidence="7">BnaCnng10690D protein</fullName>
    </submittedName>
</protein>
<reference evidence="7 8" key="1">
    <citation type="journal article" date="2014" name="Science">
        <title>Plant genetics. Early allopolyploid evolution in the post-Neolithic Brassica napus oilseed genome.</title>
        <authorList>
            <person name="Chalhoub B."/>
            <person name="Denoeud F."/>
            <person name="Liu S."/>
            <person name="Parkin I.A."/>
            <person name="Tang H."/>
            <person name="Wang X."/>
            <person name="Chiquet J."/>
            <person name="Belcram H."/>
            <person name="Tong C."/>
            <person name="Samans B."/>
            <person name="Correa M."/>
            <person name="Da Silva C."/>
            <person name="Just J."/>
            <person name="Falentin C."/>
            <person name="Koh C.S."/>
            <person name="Le Clainche I."/>
            <person name="Bernard M."/>
            <person name="Bento P."/>
            <person name="Noel B."/>
            <person name="Labadie K."/>
            <person name="Alberti A."/>
            <person name="Charles M."/>
            <person name="Arnaud D."/>
            <person name="Guo H."/>
            <person name="Daviaud C."/>
            <person name="Alamery S."/>
            <person name="Jabbari K."/>
            <person name="Zhao M."/>
            <person name="Edger P.P."/>
            <person name="Chelaifa H."/>
            <person name="Tack D."/>
            <person name="Lassalle G."/>
            <person name="Mestiri I."/>
            <person name="Schnel N."/>
            <person name="Le Paslier M.C."/>
            <person name="Fan G."/>
            <person name="Renault V."/>
            <person name="Bayer P.E."/>
            <person name="Golicz A.A."/>
            <person name="Manoli S."/>
            <person name="Lee T.H."/>
            <person name="Thi V.H."/>
            <person name="Chalabi S."/>
            <person name="Hu Q."/>
            <person name="Fan C."/>
            <person name="Tollenaere R."/>
            <person name="Lu Y."/>
            <person name="Battail C."/>
            <person name="Shen J."/>
            <person name="Sidebottom C.H."/>
            <person name="Wang X."/>
            <person name="Canaguier A."/>
            <person name="Chauveau A."/>
            <person name="Berard A."/>
            <person name="Deniot G."/>
            <person name="Guan M."/>
            <person name="Liu Z."/>
            <person name="Sun F."/>
            <person name="Lim Y.P."/>
            <person name="Lyons E."/>
            <person name="Town C.D."/>
            <person name="Bancroft I."/>
            <person name="Wang X."/>
            <person name="Meng J."/>
            <person name="Ma J."/>
            <person name="Pires J.C."/>
            <person name="King G.J."/>
            <person name="Brunel D."/>
            <person name="Delourme R."/>
            <person name="Renard M."/>
            <person name="Aury J.M."/>
            <person name="Adams K.L."/>
            <person name="Batley J."/>
            <person name="Snowdon R.J."/>
            <person name="Tost J."/>
            <person name="Edwards D."/>
            <person name="Zhou Y."/>
            <person name="Hua W."/>
            <person name="Sharpe A.G."/>
            <person name="Paterson A.H."/>
            <person name="Guan C."/>
            <person name="Wincker P."/>
        </authorList>
    </citation>
    <scope>NUCLEOTIDE SEQUENCE [LARGE SCALE GENOMIC DNA]</scope>
    <source>
        <strain evidence="8">cv. Darmor-bzh</strain>
    </source>
</reference>
<sequence>MTNYLPDPLTTSTKPSLIKEEERFDEETLSLQAERILYSVTFPMVFKTALELGVIDTIVAAQGVWLSASDIALRLPTKPTNPKAPVLLDRMLVFLASNSILTSRMVEAGENGQTGNGERLYAAQPVCMFFLNRGEGSGSLASLFMVALSEVYFKSWTHLKDMVLEGKDAFTSAHGMKLFEYIGSKEPFGELFNRAMSESSTLTMKKVLEVYRGFEDVNTLVDVGGGIGTVINLVLSKYPHIKGINFDLPSVLAHPSVYPGVENVSGDMFKEIPNGDAIFLKWILHDWTDEDCIKILKNCWQSLSEGGKDPIAFKNLIGLVLGCYMTTPENTKINDFSSNIVYAMDMFMLTQCSGGKERSFSQIKNLACDSGFVRCEIKCHAYSYCIIELHK</sequence>
<accession>A0A078I037</accession>
<dbReference type="InterPro" id="IPR016461">
    <property type="entry name" value="COMT-like"/>
</dbReference>
<dbReference type="GO" id="GO:0046983">
    <property type="term" value="F:protein dimerization activity"/>
    <property type="evidence" value="ECO:0007669"/>
    <property type="project" value="InterPro"/>
</dbReference>
<dbReference type="InterPro" id="IPR001077">
    <property type="entry name" value="COMT_C"/>
</dbReference>
<evidence type="ECO:0000256" key="1">
    <source>
        <dbReference type="ARBA" id="ARBA00022603"/>
    </source>
</evidence>
<keyword evidence="2" id="KW-0808">Transferase</keyword>
<evidence type="ECO:0000259" key="6">
    <source>
        <dbReference type="Pfam" id="PF08100"/>
    </source>
</evidence>
<dbReference type="PROSITE" id="PS51683">
    <property type="entry name" value="SAM_OMT_II"/>
    <property type="match status" value="1"/>
</dbReference>
<dbReference type="InterPro" id="IPR029063">
    <property type="entry name" value="SAM-dependent_MTases_sf"/>
</dbReference>
<dbReference type="PaxDb" id="3708-A0A078I037"/>
<keyword evidence="3" id="KW-0949">S-adenosyl-L-methionine</keyword>
<proteinExistence type="predicted"/>
<evidence type="ECO:0000313" key="8">
    <source>
        <dbReference type="Proteomes" id="UP000028999"/>
    </source>
</evidence>
<dbReference type="GO" id="GO:0008171">
    <property type="term" value="F:O-methyltransferase activity"/>
    <property type="evidence" value="ECO:0000318"/>
    <property type="project" value="GO_Central"/>
</dbReference>
<dbReference type="PIRSF" id="PIRSF005739">
    <property type="entry name" value="O-mtase"/>
    <property type="match status" value="1"/>
</dbReference>
<dbReference type="Proteomes" id="UP000028999">
    <property type="component" value="Unassembled WGS sequence"/>
</dbReference>
<feature type="active site" description="Proton acceptor" evidence="4">
    <location>
        <position position="285"/>
    </location>
</feature>